<dbReference type="RefSeq" id="WP_089332023.1">
    <property type="nucleotide sequence ID" value="NZ_FZNS01000002.1"/>
</dbReference>
<dbReference type="PANTHER" id="PTHR43792">
    <property type="entry name" value="GNAT FAMILY, PUTATIVE (AFU_ORTHOLOGUE AFUA_3G00765)-RELATED-RELATED"/>
    <property type="match status" value="1"/>
</dbReference>
<proteinExistence type="predicted"/>
<name>A0A238WBE1_9BACT</name>
<dbReference type="SUPFAM" id="SSF55729">
    <property type="entry name" value="Acyl-CoA N-acyltransferases (Nat)"/>
    <property type="match status" value="1"/>
</dbReference>
<reference evidence="3" key="1">
    <citation type="submission" date="2017-06" db="EMBL/GenBank/DDBJ databases">
        <authorList>
            <person name="Varghese N."/>
            <person name="Submissions S."/>
        </authorList>
    </citation>
    <scope>NUCLEOTIDE SEQUENCE [LARGE SCALE GENOMIC DNA]</scope>
    <source>
        <strain evidence="3">DSM 28041</strain>
    </source>
</reference>
<dbReference type="Proteomes" id="UP000198310">
    <property type="component" value="Unassembled WGS sequence"/>
</dbReference>
<keyword evidence="2" id="KW-0808">Transferase</keyword>
<dbReference type="PROSITE" id="PS51186">
    <property type="entry name" value="GNAT"/>
    <property type="match status" value="1"/>
</dbReference>
<dbReference type="Pfam" id="PF13302">
    <property type="entry name" value="Acetyltransf_3"/>
    <property type="match status" value="1"/>
</dbReference>
<evidence type="ECO:0000313" key="2">
    <source>
        <dbReference type="EMBL" id="SNR43896.1"/>
    </source>
</evidence>
<accession>A0A238WBE1</accession>
<feature type="domain" description="N-acetyltransferase" evidence="1">
    <location>
        <begin position="17"/>
        <end position="184"/>
    </location>
</feature>
<dbReference type="InterPro" id="IPR000182">
    <property type="entry name" value="GNAT_dom"/>
</dbReference>
<dbReference type="AlphaFoldDB" id="A0A238WBE1"/>
<dbReference type="Gene3D" id="3.40.630.30">
    <property type="match status" value="1"/>
</dbReference>
<dbReference type="EMBL" id="FZNS01000002">
    <property type="protein sequence ID" value="SNR43896.1"/>
    <property type="molecule type" value="Genomic_DNA"/>
</dbReference>
<dbReference type="InterPro" id="IPR016181">
    <property type="entry name" value="Acyl_CoA_acyltransferase"/>
</dbReference>
<evidence type="ECO:0000313" key="3">
    <source>
        <dbReference type="Proteomes" id="UP000198310"/>
    </source>
</evidence>
<sequence>MYAAPSLTRVPCLSARLTLRPYQPTDVELFFCLLDANRPRLQPAFPARLAAVQTRADAAQVLYQFDQDWETGHLYVFGIWHTTTGRYLGDISLRPSWRSPVTGEIGYYLSAEAEGHGYAREALAAMVEFGFTTLHAAHLLIRCRDDNPRSCAVAEAVGFHPVPPQPHRWALGVRNATPIRYYVRKQTGQ</sequence>
<dbReference type="GO" id="GO:0016747">
    <property type="term" value="F:acyltransferase activity, transferring groups other than amino-acyl groups"/>
    <property type="evidence" value="ECO:0007669"/>
    <property type="project" value="InterPro"/>
</dbReference>
<evidence type="ECO:0000259" key="1">
    <source>
        <dbReference type="PROSITE" id="PS51186"/>
    </source>
</evidence>
<gene>
    <name evidence="2" type="ORF">SAMN06269173_102440</name>
</gene>
<keyword evidence="3" id="KW-1185">Reference proteome</keyword>
<protein>
    <submittedName>
        <fullName evidence="2">Ribosomal-protein-alanine N-acetyltransferase</fullName>
    </submittedName>
</protein>
<dbReference type="InterPro" id="IPR051531">
    <property type="entry name" value="N-acetyltransferase"/>
</dbReference>
<organism evidence="2 3">
    <name type="scientific">Hymenobacter mucosus</name>
    <dbReference type="NCBI Taxonomy" id="1411120"/>
    <lineage>
        <taxon>Bacteria</taxon>
        <taxon>Pseudomonadati</taxon>
        <taxon>Bacteroidota</taxon>
        <taxon>Cytophagia</taxon>
        <taxon>Cytophagales</taxon>
        <taxon>Hymenobacteraceae</taxon>
        <taxon>Hymenobacter</taxon>
    </lineage>
</organism>